<dbReference type="AlphaFoldDB" id="A0A849L792"/>
<feature type="transmembrane region" description="Helical" evidence="4">
    <location>
        <begin position="238"/>
        <end position="257"/>
    </location>
</feature>
<accession>A0A849L792</accession>
<dbReference type="PANTHER" id="PTHR24421:SF63">
    <property type="entry name" value="SENSOR HISTIDINE KINASE DESK"/>
    <property type="match status" value="1"/>
</dbReference>
<dbReference type="PANTHER" id="PTHR24421">
    <property type="entry name" value="NITRATE/NITRITE SENSOR PROTEIN NARX-RELATED"/>
    <property type="match status" value="1"/>
</dbReference>
<keyword evidence="4" id="KW-0472">Membrane</keyword>
<dbReference type="CDD" id="cd16917">
    <property type="entry name" value="HATPase_UhpB-NarQ-NarX-like"/>
    <property type="match status" value="1"/>
</dbReference>
<dbReference type="EMBL" id="JABFBC010000004">
    <property type="protein sequence ID" value="NNU82002.1"/>
    <property type="molecule type" value="Genomic_DNA"/>
</dbReference>
<feature type="transmembrane region" description="Helical" evidence="4">
    <location>
        <begin position="326"/>
        <end position="350"/>
    </location>
</feature>
<evidence type="ECO:0000256" key="2">
    <source>
        <dbReference type="ARBA" id="ARBA00022777"/>
    </source>
</evidence>
<keyword evidence="7" id="KW-1185">Reference proteome</keyword>
<dbReference type="InterPro" id="IPR003594">
    <property type="entry name" value="HATPase_dom"/>
</dbReference>
<dbReference type="GO" id="GO:0000160">
    <property type="term" value="P:phosphorelay signal transduction system"/>
    <property type="evidence" value="ECO:0007669"/>
    <property type="project" value="UniProtKB-KW"/>
</dbReference>
<keyword evidence="2 6" id="KW-0418">Kinase</keyword>
<feature type="transmembrane region" description="Helical" evidence="4">
    <location>
        <begin position="388"/>
        <end position="405"/>
    </location>
</feature>
<organism evidence="6 7">
    <name type="scientific">Halovulum dunhuangense</name>
    <dbReference type="NCBI Taxonomy" id="1505036"/>
    <lineage>
        <taxon>Bacteria</taxon>
        <taxon>Pseudomonadati</taxon>
        <taxon>Pseudomonadota</taxon>
        <taxon>Alphaproteobacteria</taxon>
        <taxon>Rhodobacterales</taxon>
        <taxon>Paracoccaceae</taxon>
        <taxon>Halovulum</taxon>
    </lineage>
</organism>
<protein>
    <submittedName>
        <fullName evidence="6">Histidine kinase</fullName>
    </submittedName>
</protein>
<dbReference type="Proteomes" id="UP000572377">
    <property type="component" value="Unassembled WGS sequence"/>
</dbReference>
<dbReference type="SMART" id="SM00387">
    <property type="entry name" value="HATPase_c"/>
    <property type="match status" value="1"/>
</dbReference>
<feature type="transmembrane region" description="Helical" evidence="4">
    <location>
        <begin position="143"/>
        <end position="162"/>
    </location>
</feature>
<proteinExistence type="predicted"/>
<comment type="caution">
    <text evidence="6">The sequence shown here is derived from an EMBL/GenBank/DDBJ whole genome shotgun (WGS) entry which is preliminary data.</text>
</comment>
<feature type="transmembrane region" description="Helical" evidence="4">
    <location>
        <begin position="174"/>
        <end position="192"/>
    </location>
</feature>
<evidence type="ECO:0000256" key="4">
    <source>
        <dbReference type="SAM" id="Phobius"/>
    </source>
</evidence>
<dbReference type="RefSeq" id="WP_171326866.1">
    <property type="nucleotide sequence ID" value="NZ_JABFBC010000004.1"/>
</dbReference>
<keyword evidence="1" id="KW-0808">Transferase</keyword>
<keyword evidence="3" id="KW-0902">Two-component regulatory system</keyword>
<sequence length="716" mass="76077">MAPAPTLLGAVLAGLVLALAMVILAARQPWLGLELGADPDSGAVQVRAADPSGPAASLPPGTRILALAGAGERILPGAVDLVEEPDTVDTYAAMNDVFARQRSIARILQGQEITLEVVAEPGQAPSRVAISPAPYRPLSDLPAIFWLQLAVGLTGFWLGAWIWSLQRGQWPARFLALAGTGLMISALTAAVYSGRELALGGATFRLLSGANHAGTLLFGVGMIGLFLCYPHRLVGRRALALPAIVLGAWLAVDQLQLVEGPPLGIHLPIVLSMATILVLVGIQYRVTRGDLVARTSLTWLGLSVAIGSGAFVALVIMPNLLGLAPILSQGVGFVFFLLIYMGVALGVARFRLFLLDEWAFRTLFYVGGVLLLLGVDAIFVYVVLEDRVPAFALSLVLVGCLYLPMRDAIGRRFLHRSTLTPARLFRDVVDIALTPPGADQIAGWHRLLAKAFDPLRITPCVPQDRAALAAEGLALVVPGAGPVPALRLEHASGGRRLFSPRDVEFAAEICAMLRDAMESRRAYEKGVAEERARIARDIHDNIGIQLMGALHSVEPESKNRMICDSLSDLRDIISNATGRALSLDEMLADLRVQIADQLEASGLALDWQVAAGGQGALPLQLTHALRSVIREAVHNAIRHAGASRVTIRLSERHGAIALGVTDDGTGWTGTPRAGGNGMANMHRRAEALGGRLQIRSGRDGTTILVELPLLSRGQAA</sequence>
<gene>
    <name evidence="6" type="ORF">HMH01_16310</name>
</gene>
<keyword evidence="4" id="KW-1133">Transmembrane helix</keyword>
<feature type="transmembrane region" description="Helical" evidence="4">
    <location>
        <begin position="212"/>
        <end position="229"/>
    </location>
</feature>
<dbReference type="GO" id="GO:0016301">
    <property type="term" value="F:kinase activity"/>
    <property type="evidence" value="ECO:0007669"/>
    <property type="project" value="UniProtKB-KW"/>
</dbReference>
<dbReference type="SUPFAM" id="SSF55874">
    <property type="entry name" value="ATPase domain of HSP90 chaperone/DNA topoisomerase II/histidine kinase"/>
    <property type="match status" value="1"/>
</dbReference>
<dbReference type="Gene3D" id="3.30.565.10">
    <property type="entry name" value="Histidine kinase-like ATPase, C-terminal domain"/>
    <property type="match status" value="1"/>
</dbReference>
<reference evidence="6 7" key="1">
    <citation type="submission" date="2020-05" db="EMBL/GenBank/DDBJ databases">
        <title>Gimesia benthica sp. nov., a novel planctomycete isolated from a deep-sea water sample of the Northwest Indian Ocean.</title>
        <authorList>
            <person name="Wang J."/>
            <person name="Ruan C."/>
            <person name="Song L."/>
            <person name="Zhu Y."/>
            <person name="Li A."/>
            <person name="Zheng X."/>
            <person name="Wang L."/>
            <person name="Lu Z."/>
            <person name="Huang Y."/>
            <person name="Du W."/>
            <person name="Zhou Y."/>
            <person name="Huang L."/>
            <person name="Dai X."/>
        </authorList>
    </citation>
    <scope>NUCLEOTIDE SEQUENCE [LARGE SCALE GENOMIC DNA]</scope>
    <source>
        <strain evidence="6 7">YYQ-30</strain>
    </source>
</reference>
<evidence type="ECO:0000256" key="3">
    <source>
        <dbReference type="ARBA" id="ARBA00023012"/>
    </source>
</evidence>
<feature type="transmembrane region" description="Helical" evidence="4">
    <location>
        <begin position="296"/>
        <end position="320"/>
    </location>
</feature>
<keyword evidence="4" id="KW-0812">Transmembrane</keyword>
<evidence type="ECO:0000259" key="5">
    <source>
        <dbReference type="PROSITE" id="PS50109"/>
    </source>
</evidence>
<dbReference type="Gene3D" id="1.20.5.1930">
    <property type="match status" value="1"/>
</dbReference>
<feature type="transmembrane region" description="Helical" evidence="4">
    <location>
        <begin position="362"/>
        <end position="382"/>
    </location>
</feature>
<evidence type="ECO:0000313" key="6">
    <source>
        <dbReference type="EMBL" id="NNU82002.1"/>
    </source>
</evidence>
<dbReference type="InterPro" id="IPR005467">
    <property type="entry name" value="His_kinase_dom"/>
</dbReference>
<name>A0A849L792_9RHOB</name>
<evidence type="ECO:0000313" key="7">
    <source>
        <dbReference type="Proteomes" id="UP000572377"/>
    </source>
</evidence>
<dbReference type="Pfam" id="PF02518">
    <property type="entry name" value="HATPase_c"/>
    <property type="match status" value="1"/>
</dbReference>
<dbReference type="InterPro" id="IPR050482">
    <property type="entry name" value="Sensor_HK_TwoCompSys"/>
</dbReference>
<dbReference type="InterPro" id="IPR036890">
    <property type="entry name" value="HATPase_C_sf"/>
</dbReference>
<dbReference type="PROSITE" id="PS50109">
    <property type="entry name" value="HIS_KIN"/>
    <property type="match status" value="1"/>
</dbReference>
<evidence type="ECO:0000256" key="1">
    <source>
        <dbReference type="ARBA" id="ARBA00022679"/>
    </source>
</evidence>
<feature type="transmembrane region" description="Helical" evidence="4">
    <location>
        <begin position="263"/>
        <end position="284"/>
    </location>
</feature>
<feature type="domain" description="Histidine kinase" evidence="5">
    <location>
        <begin position="533"/>
        <end position="711"/>
    </location>
</feature>